<dbReference type="STRING" id="444157.Tneu_0515"/>
<dbReference type="AlphaFoldDB" id="B1YCE5"/>
<name>B1YCE5_PYRNV</name>
<organism evidence="1 2">
    <name type="scientific">Pyrobaculum neutrophilum (strain DSM 2338 / JCM 9278 / NBRC 100436 / V24Sta)</name>
    <name type="common">Thermoproteus neutrophilus</name>
    <dbReference type="NCBI Taxonomy" id="444157"/>
    <lineage>
        <taxon>Archaea</taxon>
        <taxon>Thermoproteota</taxon>
        <taxon>Thermoprotei</taxon>
        <taxon>Thermoproteales</taxon>
        <taxon>Thermoproteaceae</taxon>
        <taxon>Pyrobaculum</taxon>
    </lineage>
</organism>
<dbReference type="KEGG" id="tne:Tneu_0515"/>
<evidence type="ECO:0000313" key="2">
    <source>
        <dbReference type="Proteomes" id="UP000001694"/>
    </source>
</evidence>
<dbReference type="RefSeq" id="WP_012349878.1">
    <property type="nucleotide sequence ID" value="NC_010525.1"/>
</dbReference>
<dbReference type="EMBL" id="CP001014">
    <property type="protein sequence ID" value="ACB39458.1"/>
    <property type="molecule type" value="Genomic_DNA"/>
</dbReference>
<dbReference type="eggNOG" id="arCOG06064">
    <property type="taxonomic scope" value="Archaea"/>
</dbReference>
<proteinExistence type="predicted"/>
<evidence type="ECO:0008006" key="3">
    <source>
        <dbReference type="Google" id="ProtNLM"/>
    </source>
</evidence>
<dbReference type="HOGENOM" id="CLU_982191_0_0_2"/>
<dbReference type="Proteomes" id="UP000001694">
    <property type="component" value="Chromosome"/>
</dbReference>
<sequence>MILATYLPLFRIHELEIFDRNHREIKPDEVAICVDYYHTERQMPIVEMYTSRYSPHLILGNWRNRTSCLLRLVDYIQRRGGDGLIVDSDVYIPNFHQLDKALDLPFYHIAEGPWGGPRVRCEKRGQLEVCYWRVRALWARTMQVFAGPKQAIRYRERLNLDVEPVLKTIEAMDPLYAAPLADETTLGIVYDKAGIREVPFVVAAKHDRHRSDPASTSPKLYGELRAKALWRLFKSTGYAPPAARYLVTSLYYSILTVFKP</sequence>
<reference evidence="1" key="1">
    <citation type="submission" date="2008-03" db="EMBL/GenBank/DDBJ databases">
        <title>Complete sequence of Thermoproteus neutrophilus V24Sta.</title>
        <authorList>
            <consortium name="US DOE Joint Genome Institute"/>
            <person name="Copeland A."/>
            <person name="Lucas S."/>
            <person name="Lapidus A."/>
            <person name="Glavina del Rio T."/>
            <person name="Dalin E."/>
            <person name="Tice H."/>
            <person name="Bruce D."/>
            <person name="Goodwin L."/>
            <person name="Pitluck S."/>
            <person name="Sims D."/>
            <person name="Brettin T."/>
            <person name="Detter J.C."/>
            <person name="Han C."/>
            <person name="Kuske C.R."/>
            <person name="Schmutz J."/>
            <person name="Larimer F."/>
            <person name="Land M."/>
            <person name="Hauser L."/>
            <person name="Kyrpides N."/>
            <person name="Mikhailova N."/>
            <person name="Biddle J.F."/>
            <person name="Zhang Z."/>
            <person name="Fitz-Gibbon S.T."/>
            <person name="Lowe T.M."/>
            <person name="Saltikov C."/>
            <person name="House C.H."/>
            <person name="Richardson P."/>
        </authorList>
    </citation>
    <scope>NUCLEOTIDE SEQUENCE [LARGE SCALE GENOMIC DNA]</scope>
    <source>
        <strain evidence="1">V24Sta</strain>
    </source>
</reference>
<evidence type="ECO:0000313" key="1">
    <source>
        <dbReference type="EMBL" id="ACB39458.1"/>
    </source>
</evidence>
<protein>
    <recommendedName>
        <fullName evidence="3">Nucleotide-diphospho-sugar transferase domain-containing protein</fullName>
    </recommendedName>
</protein>
<dbReference type="GeneID" id="6165892"/>
<keyword evidence="2" id="KW-1185">Reference proteome</keyword>
<gene>
    <name evidence="1" type="ordered locus">Tneu_0515</name>
</gene>
<dbReference type="OrthoDB" id="27741at2157"/>
<accession>B1YCE5</accession>